<dbReference type="InterPro" id="IPR001509">
    <property type="entry name" value="Epimerase_deHydtase"/>
</dbReference>
<dbReference type="PANTHER" id="PTHR43238:SF1">
    <property type="entry name" value="GDP-L-FUCOSE SYNTHASE"/>
    <property type="match status" value="1"/>
</dbReference>
<gene>
    <name evidence="2" type="ORF">SAMN03080598_03920</name>
</gene>
<dbReference type="AlphaFoldDB" id="A0A1H6A7G2"/>
<organism evidence="2 3">
    <name type="scientific">Algoriphagus boritolerans DSM 17298 = JCM 18970</name>
    <dbReference type="NCBI Taxonomy" id="1120964"/>
    <lineage>
        <taxon>Bacteria</taxon>
        <taxon>Pseudomonadati</taxon>
        <taxon>Bacteroidota</taxon>
        <taxon>Cytophagia</taxon>
        <taxon>Cytophagales</taxon>
        <taxon>Cyclobacteriaceae</taxon>
        <taxon>Algoriphagus</taxon>
    </lineage>
</organism>
<evidence type="ECO:0000259" key="1">
    <source>
        <dbReference type="Pfam" id="PF01370"/>
    </source>
</evidence>
<evidence type="ECO:0000313" key="3">
    <source>
        <dbReference type="Proteomes" id="UP000236736"/>
    </source>
</evidence>
<keyword evidence="3" id="KW-1185">Reference proteome</keyword>
<dbReference type="STRING" id="1120964.GCA_001313265_06747"/>
<dbReference type="Proteomes" id="UP000236736">
    <property type="component" value="Unassembled WGS sequence"/>
</dbReference>
<dbReference type="SUPFAM" id="SSF51735">
    <property type="entry name" value="NAD(P)-binding Rossmann-fold domains"/>
    <property type="match status" value="1"/>
</dbReference>
<dbReference type="GO" id="GO:0050577">
    <property type="term" value="F:GDP-L-fucose synthase activity"/>
    <property type="evidence" value="ECO:0007669"/>
    <property type="project" value="TreeGrafter"/>
</dbReference>
<dbReference type="PANTHER" id="PTHR43238">
    <property type="entry name" value="GDP-L-FUCOSE SYNTHASE"/>
    <property type="match status" value="1"/>
</dbReference>
<sequence length="106" mass="12345">MENQNPKIFIPGHKRMVGLPIWRLLEEKGNSKLIGRSSRELDLRKQCAVTRFFEQEKPEIVIDSAAKVGAIWANQEYPYTLLMENLQIQNNLIEASHHFGCENLYF</sequence>
<dbReference type="EMBL" id="FNVR01000037">
    <property type="protein sequence ID" value="SEG43676.1"/>
    <property type="molecule type" value="Genomic_DNA"/>
</dbReference>
<evidence type="ECO:0000313" key="2">
    <source>
        <dbReference type="EMBL" id="SEG43676.1"/>
    </source>
</evidence>
<proteinExistence type="predicted"/>
<dbReference type="Gene3D" id="3.40.50.720">
    <property type="entry name" value="NAD(P)-binding Rossmann-like Domain"/>
    <property type="match status" value="1"/>
</dbReference>
<dbReference type="InterPro" id="IPR036291">
    <property type="entry name" value="NAD(P)-bd_dom_sf"/>
</dbReference>
<name>A0A1H6A7G2_9BACT</name>
<dbReference type="RefSeq" id="WP_317046067.1">
    <property type="nucleotide sequence ID" value="NZ_FNVR01000037.1"/>
</dbReference>
<accession>A0A1H6A7G2</accession>
<protein>
    <submittedName>
        <fullName evidence="2">NAD dependent epimerase/dehydratase family protein</fullName>
    </submittedName>
</protein>
<reference evidence="3" key="1">
    <citation type="submission" date="2016-10" db="EMBL/GenBank/DDBJ databases">
        <authorList>
            <person name="Varghese N."/>
            <person name="Submissions S."/>
        </authorList>
    </citation>
    <scope>NUCLEOTIDE SEQUENCE [LARGE SCALE GENOMIC DNA]</scope>
    <source>
        <strain evidence="3">DSM 17298</strain>
    </source>
</reference>
<feature type="domain" description="NAD-dependent epimerase/dehydratase" evidence="1">
    <location>
        <begin position="8"/>
        <end position="106"/>
    </location>
</feature>
<dbReference type="Pfam" id="PF01370">
    <property type="entry name" value="Epimerase"/>
    <property type="match status" value="1"/>
</dbReference>